<organism evidence="1 2">
    <name type="scientific">Cupriavidus pampae</name>
    <dbReference type="NCBI Taxonomy" id="659251"/>
    <lineage>
        <taxon>Bacteria</taxon>
        <taxon>Pseudomonadati</taxon>
        <taxon>Pseudomonadota</taxon>
        <taxon>Betaproteobacteria</taxon>
        <taxon>Burkholderiales</taxon>
        <taxon>Burkholderiaceae</taxon>
        <taxon>Cupriavidus</taxon>
    </lineage>
</organism>
<evidence type="ECO:0008006" key="3">
    <source>
        <dbReference type="Google" id="ProtNLM"/>
    </source>
</evidence>
<evidence type="ECO:0000313" key="2">
    <source>
        <dbReference type="Proteomes" id="UP000706525"/>
    </source>
</evidence>
<name>A0ABM8XCR8_9BURK</name>
<proteinExistence type="predicted"/>
<dbReference type="Proteomes" id="UP000706525">
    <property type="component" value="Unassembled WGS sequence"/>
</dbReference>
<reference evidence="1 2" key="1">
    <citation type="submission" date="2021-08" db="EMBL/GenBank/DDBJ databases">
        <authorList>
            <person name="Peeters C."/>
        </authorList>
    </citation>
    <scope>NUCLEOTIDE SEQUENCE [LARGE SCALE GENOMIC DNA]</scope>
    <source>
        <strain evidence="1 2">LMG 32289</strain>
    </source>
</reference>
<keyword evidence="2" id="KW-1185">Reference proteome</keyword>
<dbReference type="Pfam" id="PF10934">
    <property type="entry name" value="Sheath_initiator"/>
    <property type="match status" value="1"/>
</dbReference>
<dbReference type="RefSeq" id="WP_223991292.1">
    <property type="nucleotide sequence ID" value="NZ_CAJZAG010000007.1"/>
</dbReference>
<protein>
    <recommendedName>
        <fullName evidence="3">Bacteriophage protein</fullName>
    </recommendedName>
</protein>
<evidence type="ECO:0000313" key="1">
    <source>
        <dbReference type="EMBL" id="CAG9177878.1"/>
    </source>
</evidence>
<sequence>MRYRKLDADGDYVFGGQQADFNKDVPEAVAQAVLTRLRLFRGEWFLDITEGTPLDQIIGKYTAGTYDAAIRQRILGTQGVTALVAYSSDFNPDTRKLSVSATITTQYGKDPVQIDGTL</sequence>
<gene>
    <name evidence="1" type="ORF">LMG32289_03935</name>
</gene>
<accession>A0ABM8XCR8</accession>
<dbReference type="EMBL" id="CAJZAG010000007">
    <property type="protein sequence ID" value="CAG9177878.1"/>
    <property type="molecule type" value="Genomic_DNA"/>
</dbReference>
<comment type="caution">
    <text evidence="1">The sequence shown here is derived from an EMBL/GenBank/DDBJ whole genome shotgun (WGS) entry which is preliminary data.</text>
</comment>
<dbReference type="InterPro" id="IPR020288">
    <property type="entry name" value="Sheath_initiator"/>
</dbReference>